<sequence length="362" mass="39242">MFAPVIAQVMTSFNSSNPLLASFVVSVWVLGYVFGPLFLGPLSELYGRQPVYVVCNVLFTIFNIATALAPNLASLVIFRFLAGTVGGCPITIGAGTFGDLIKPASRGKIVAIWGLGPMLGPIIGPIAGGYLGEDAGWRWICWTLSIAAGVGAIASALFQEETYPVILLERKAARLRKETGNENLRSSFADMERKPSQVFARSIIRPLRLLFLSPVVSVLSTYQGVMYGYLYLLFTTLPFVFQYQYHFSTGSVGLSYLGLGVGSLVGLAIAGVMSDRIYKKKIALDRWTPEDRLIPLIGGAFFIPVGLFWYGWAAQAGTHWIVPILGTAFIGIGVNALMVSIYIPSSTPHANRPTDVHNNILH</sequence>
<evidence type="ECO:0000259" key="7">
    <source>
        <dbReference type="PROSITE" id="PS50850"/>
    </source>
</evidence>
<dbReference type="GO" id="GO:0022857">
    <property type="term" value="F:transmembrane transporter activity"/>
    <property type="evidence" value="ECO:0007669"/>
    <property type="project" value="InterPro"/>
</dbReference>
<dbReference type="PROSITE" id="PS50850">
    <property type="entry name" value="MFS"/>
    <property type="match status" value="1"/>
</dbReference>
<evidence type="ECO:0000256" key="3">
    <source>
        <dbReference type="ARBA" id="ARBA00022692"/>
    </source>
</evidence>
<evidence type="ECO:0000256" key="4">
    <source>
        <dbReference type="ARBA" id="ARBA00022989"/>
    </source>
</evidence>
<feature type="transmembrane region" description="Helical" evidence="6">
    <location>
        <begin position="254"/>
        <end position="273"/>
    </location>
</feature>
<feature type="transmembrane region" description="Helical" evidence="6">
    <location>
        <begin position="51"/>
        <end position="70"/>
    </location>
</feature>
<feature type="transmembrane region" description="Helical" evidence="6">
    <location>
        <begin position="293"/>
        <end position="314"/>
    </location>
</feature>
<evidence type="ECO:0000256" key="1">
    <source>
        <dbReference type="ARBA" id="ARBA00004141"/>
    </source>
</evidence>
<feature type="domain" description="Major facilitator superfamily (MFS) profile" evidence="7">
    <location>
        <begin position="1"/>
        <end position="362"/>
    </location>
</feature>
<evidence type="ECO:0000256" key="5">
    <source>
        <dbReference type="ARBA" id="ARBA00023136"/>
    </source>
</evidence>
<evidence type="ECO:0000256" key="6">
    <source>
        <dbReference type="SAM" id="Phobius"/>
    </source>
</evidence>
<dbReference type="Pfam" id="PF07690">
    <property type="entry name" value="MFS_1"/>
    <property type="match status" value="1"/>
</dbReference>
<feature type="transmembrane region" description="Helical" evidence="6">
    <location>
        <begin position="20"/>
        <end position="39"/>
    </location>
</feature>
<feature type="transmembrane region" description="Helical" evidence="6">
    <location>
        <begin position="109"/>
        <end position="131"/>
    </location>
</feature>
<feature type="transmembrane region" description="Helical" evidence="6">
    <location>
        <begin position="320"/>
        <end position="343"/>
    </location>
</feature>
<dbReference type="EMBL" id="MU006799">
    <property type="protein sequence ID" value="KAF2636302.1"/>
    <property type="molecule type" value="Genomic_DNA"/>
</dbReference>
<dbReference type="PANTHER" id="PTHR23502">
    <property type="entry name" value="MAJOR FACILITATOR SUPERFAMILY"/>
    <property type="match status" value="1"/>
</dbReference>
<evidence type="ECO:0000313" key="9">
    <source>
        <dbReference type="Proteomes" id="UP000799753"/>
    </source>
</evidence>
<dbReference type="Proteomes" id="UP000799753">
    <property type="component" value="Unassembled WGS sequence"/>
</dbReference>
<keyword evidence="5 6" id="KW-0472">Membrane</keyword>
<keyword evidence="3 6" id="KW-0812">Transmembrane</keyword>
<dbReference type="PANTHER" id="PTHR23502:SF68">
    <property type="entry name" value="MULTIDRUG TRANSPORTER, PUTATIVE (AFU_ORTHOLOGUE AFUA_3G01120)-RELATED"/>
    <property type="match status" value="1"/>
</dbReference>
<evidence type="ECO:0000313" key="8">
    <source>
        <dbReference type="EMBL" id="KAF2636302.1"/>
    </source>
</evidence>
<keyword evidence="9" id="KW-1185">Reference proteome</keyword>
<comment type="similarity">
    <text evidence="2">Belongs to the major facilitator superfamily.</text>
</comment>
<dbReference type="Gene3D" id="1.20.1250.20">
    <property type="entry name" value="MFS general substrate transporter like domains"/>
    <property type="match status" value="1"/>
</dbReference>
<proteinExistence type="inferred from homology"/>
<dbReference type="SUPFAM" id="SSF103473">
    <property type="entry name" value="MFS general substrate transporter"/>
    <property type="match status" value="1"/>
</dbReference>
<comment type="subcellular location">
    <subcellularLocation>
        <location evidence="1">Membrane</location>
        <topology evidence="1">Multi-pass membrane protein</topology>
    </subcellularLocation>
</comment>
<protein>
    <submittedName>
        <fullName evidence="8">MFS general substrate transporter</fullName>
    </submittedName>
</protein>
<dbReference type="AlphaFoldDB" id="A0A6A6RLW9"/>
<organism evidence="8 9">
    <name type="scientific">Massarina eburnea CBS 473.64</name>
    <dbReference type="NCBI Taxonomy" id="1395130"/>
    <lineage>
        <taxon>Eukaryota</taxon>
        <taxon>Fungi</taxon>
        <taxon>Dikarya</taxon>
        <taxon>Ascomycota</taxon>
        <taxon>Pezizomycotina</taxon>
        <taxon>Dothideomycetes</taxon>
        <taxon>Pleosporomycetidae</taxon>
        <taxon>Pleosporales</taxon>
        <taxon>Massarineae</taxon>
        <taxon>Massarinaceae</taxon>
        <taxon>Massarina</taxon>
    </lineage>
</organism>
<gene>
    <name evidence="8" type="ORF">P280DRAFT_473145</name>
</gene>
<feature type="transmembrane region" description="Helical" evidence="6">
    <location>
        <begin position="137"/>
        <end position="158"/>
    </location>
</feature>
<dbReference type="InterPro" id="IPR020846">
    <property type="entry name" value="MFS_dom"/>
</dbReference>
<feature type="transmembrane region" description="Helical" evidence="6">
    <location>
        <begin position="76"/>
        <end position="97"/>
    </location>
</feature>
<reference evidence="8" key="1">
    <citation type="journal article" date="2020" name="Stud. Mycol.">
        <title>101 Dothideomycetes genomes: a test case for predicting lifestyles and emergence of pathogens.</title>
        <authorList>
            <person name="Haridas S."/>
            <person name="Albert R."/>
            <person name="Binder M."/>
            <person name="Bloem J."/>
            <person name="Labutti K."/>
            <person name="Salamov A."/>
            <person name="Andreopoulos B."/>
            <person name="Baker S."/>
            <person name="Barry K."/>
            <person name="Bills G."/>
            <person name="Bluhm B."/>
            <person name="Cannon C."/>
            <person name="Castanera R."/>
            <person name="Culley D."/>
            <person name="Daum C."/>
            <person name="Ezra D."/>
            <person name="Gonzalez J."/>
            <person name="Henrissat B."/>
            <person name="Kuo A."/>
            <person name="Liang C."/>
            <person name="Lipzen A."/>
            <person name="Lutzoni F."/>
            <person name="Magnuson J."/>
            <person name="Mondo S."/>
            <person name="Nolan M."/>
            <person name="Ohm R."/>
            <person name="Pangilinan J."/>
            <person name="Park H.-J."/>
            <person name="Ramirez L."/>
            <person name="Alfaro M."/>
            <person name="Sun H."/>
            <person name="Tritt A."/>
            <person name="Yoshinaga Y."/>
            <person name="Zwiers L.-H."/>
            <person name="Turgeon B."/>
            <person name="Goodwin S."/>
            <person name="Spatafora J."/>
            <person name="Crous P."/>
            <person name="Grigoriev I."/>
        </authorList>
    </citation>
    <scope>NUCLEOTIDE SEQUENCE</scope>
    <source>
        <strain evidence="8">CBS 473.64</strain>
    </source>
</reference>
<accession>A0A6A6RLW9</accession>
<evidence type="ECO:0000256" key="2">
    <source>
        <dbReference type="ARBA" id="ARBA00008335"/>
    </source>
</evidence>
<name>A0A6A6RLW9_9PLEO</name>
<feature type="transmembrane region" description="Helical" evidence="6">
    <location>
        <begin position="209"/>
        <end position="234"/>
    </location>
</feature>
<dbReference type="GO" id="GO:0016020">
    <property type="term" value="C:membrane"/>
    <property type="evidence" value="ECO:0007669"/>
    <property type="project" value="UniProtKB-SubCell"/>
</dbReference>
<keyword evidence="4 6" id="KW-1133">Transmembrane helix</keyword>
<dbReference type="OrthoDB" id="5296287at2759"/>
<dbReference type="InterPro" id="IPR036259">
    <property type="entry name" value="MFS_trans_sf"/>
</dbReference>
<dbReference type="InterPro" id="IPR011701">
    <property type="entry name" value="MFS"/>
</dbReference>